<dbReference type="STRING" id="1450537.A0A395HMP5"/>
<dbReference type="GeneID" id="37203751"/>
<dbReference type="PANTHER" id="PTHR44215:SF1">
    <property type="entry name" value="WD REPEAT-CONTAINING PROTEIN 75"/>
    <property type="match status" value="1"/>
</dbReference>
<comment type="subcellular location">
    <subcellularLocation>
        <location evidence="1">Nucleus</location>
        <location evidence="1">Nucleolus</location>
    </subcellularLocation>
</comment>
<dbReference type="GO" id="GO:0003723">
    <property type="term" value="F:RNA binding"/>
    <property type="evidence" value="ECO:0007669"/>
    <property type="project" value="InterPro"/>
</dbReference>
<evidence type="ECO:0000256" key="3">
    <source>
        <dbReference type="ARBA" id="ARBA00022552"/>
    </source>
</evidence>
<accession>A0A395HMP5</accession>
<keyword evidence="7" id="KW-0539">Nucleus</keyword>
<dbReference type="InterPro" id="IPR015943">
    <property type="entry name" value="WD40/YVTN_repeat-like_dom_sf"/>
</dbReference>
<evidence type="ECO:0000256" key="8">
    <source>
        <dbReference type="PROSITE-ProRule" id="PRU00221"/>
    </source>
</evidence>
<evidence type="ECO:0000256" key="5">
    <source>
        <dbReference type="ARBA" id="ARBA00022737"/>
    </source>
</evidence>
<reference evidence="10 11" key="1">
    <citation type="submission" date="2018-02" db="EMBL/GenBank/DDBJ databases">
        <title>The genomes of Aspergillus section Nigri reveals drivers in fungal speciation.</title>
        <authorList>
            <consortium name="DOE Joint Genome Institute"/>
            <person name="Vesth T.C."/>
            <person name="Nybo J."/>
            <person name="Theobald S."/>
            <person name="Brandl J."/>
            <person name="Frisvad J.C."/>
            <person name="Nielsen K.F."/>
            <person name="Lyhne E.K."/>
            <person name="Kogle M.E."/>
            <person name="Kuo A."/>
            <person name="Riley R."/>
            <person name="Clum A."/>
            <person name="Nolan M."/>
            <person name="Lipzen A."/>
            <person name="Salamov A."/>
            <person name="Henrissat B."/>
            <person name="Wiebenga A."/>
            <person name="De vries R.P."/>
            <person name="Grigoriev I.V."/>
            <person name="Mortensen U.H."/>
            <person name="Andersen M.R."/>
            <person name="Baker S.E."/>
        </authorList>
    </citation>
    <scope>NUCLEOTIDE SEQUENCE [LARGE SCALE GENOMIC DNA]</scope>
    <source>
        <strain evidence="10 11">CBS 101889</strain>
    </source>
</reference>
<dbReference type="VEuPathDB" id="FungiDB:BO97DRAFT_463609"/>
<evidence type="ECO:0000256" key="6">
    <source>
        <dbReference type="ARBA" id="ARBA00023163"/>
    </source>
</evidence>
<dbReference type="InterPro" id="IPR001680">
    <property type="entry name" value="WD40_rpt"/>
</dbReference>
<dbReference type="Gene3D" id="2.130.10.10">
    <property type="entry name" value="YVTN repeat-like/Quinoprotein amine dehydrogenase"/>
    <property type="match status" value="1"/>
</dbReference>
<dbReference type="GO" id="GO:0045943">
    <property type="term" value="P:positive regulation of transcription by RNA polymerase I"/>
    <property type="evidence" value="ECO:0007669"/>
    <property type="project" value="InterPro"/>
</dbReference>
<evidence type="ECO:0000313" key="10">
    <source>
        <dbReference type="EMBL" id="RAL07544.1"/>
    </source>
</evidence>
<dbReference type="RefSeq" id="XP_025546698.1">
    <property type="nucleotide sequence ID" value="XM_025699462.1"/>
</dbReference>
<dbReference type="GO" id="GO:0032040">
    <property type="term" value="C:small-subunit processome"/>
    <property type="evidence" value="ECO:0007669"/>
    <property type="project" value="InterPro"/>
</dbReference>
<dbReference type="PANTHER" id="PTHR44215">
    <property type="entry name" value="WD REPEAT-CONTAINING PROTEIN 75"/>
    <property type="match status" value="1"/>
</dbReference>
<sequence length="929" mass="101472">MSDSEHGRLPKRSRASEVARGQMTSSDGVRIKRRRTSTIDDEASATLRSNMAESPRTALCAGTPAEDIPEACEGEQTNTSFTNWFLSDVVAGKFGHASPLFTSDDEYLFLGLETSVQIYSVTTSRLFRTLKLKPCDNVIGYKLSPSNSDHLYVFSSTGSVSKWEWFSGQQLPYQAACRPTICVDVCSDISESDALFFIHDCEDSKKEIALRRSNDEDPRPTSLLTTNAQLTHLRVAYQGRILVAFGGQNVLLGSLVPSQDSKTVQYTWSELTLPTSITSADIRHRAASQRAGTSGVKERAALGNLDLVLGESGGSIMIYNDILNSLQNEIGSGKGLTPRRLHWHRSCVNVVRWSKDGNYVISGGNESVMVLWQLDTSRKQFLPHLSSPICNIALSMSGSLYAVKLADNSTVVLSARDLQPLTTITGLQLCSIPTKPHSQVSTKKLVLAGAIAAALHPKHPDQLLLTVPASCQVTQEGYTLANACTLQTYDIRTNSHISRQALARTNTTTLRTSPDGSYIVAPDVSHLRITRDGKWMATIDSWSPYARDVQALHPGEAHDGRIFTDNQETYLKFWRWNSLSTMWELVTRIDAPHFSSKGAARVLNLAVRTLAHEFATIGADGVLRFWCPSVRQRSGLKAADTEQLLETWKCRSAIDLKSYIDVDQSTRVGAAYMDYSQDGSVLAICLKSTSSLNPGLTLLIDAQSCCIRYSRVGLHAGDFCGAAFLGPQLLITSARSVFIWDIVNDFVRNLGLSDAAENTQPYPSRLLAVSVETKTFAIATQVHQHKNTASKKRRRAQPHIQVYDIETLNLLSENMLDSSPVALLSDRHSADYVVVDATAKVQRFSCLGSAIQATHTNSPHIQLETSGLAGLFGQQGHGGLGNMQQSATAPNSLGISSQTQLASVFGDIPPFVLPSANLLFRDVVQALSA</sequence>
<organism evidence="10 11">
    <name type="scientific">Aspergillus homomorphus (strain CBS 101889)</name>
    <dbReference type="NCBI Taxonomy" id="1450537"/>
    <lineage>
        <taxon>Eukaryota</taxon>
        <taxon>Fungi</taxon>
        <taxon>Dikarya</taxon>
        <taxon>Ascomycota</taxon>
        <taxon>Pezizomycotina</taxon>
        <taxon>Eurotiomycetes</taxon>
        <taxon>Eurotiomycetidae</taxon>
        <taxon>Eurotiales</taxon>
        <taxon>Aspergillaceae</taxon>
        <taxon>Aspergillus</taxon>
        <taxon>Aspergillus subgen. Circumdati</taxon>
    </lineage>
</organism>
<gene>
    <name evidence="10" type="ORF">BO97DRAFT_463609</name>
</gene>
<dbReference type="EMBL" id="KZ824329">
    <property type="protein sequence ID" value="RAL07544.1"/>
    <property type="molecule type" value="Genomic_DNA"/>
</dbReference>
<dbReference type="InterPro" id="IPR053826">
    <property type="entry name" value="WDR75"/>
</dbReference>
<dbReference type="GO" id="GO:0006364">
    <property type="term" value="P:rRNA processing"/>
    <property type="evidence" value="ECO:0007669"/>
    <property type="project" value="UniProtKB-KW"/>
</dbReference>
<dbReference type="Pfam" id="PF23869">
    <property type="entry name" value="Beta-prop_WDR75_1st"/>
    <property type="match status" value="1"/>
</dbReference>
<dbReference type="SMART" id="SM00320">
    <property type="entry name" value="WD40"/>
    <property type="match status" value="3"/>
</dbReference>
<keyword evidence="3" id="KW-0698">rRNA processing</keyword>
<dbReference type="PROSITE" id="PS50294">
    <property type="entry name" value="WD_REPEATS_REGION"/>
    <property type="match status" value="1"/>
</dbReference>
<dbReference type="GO" id="GO:2000234">
    <property type="term" value="P:positive regulation of rRNA processing"/>
    <property type="evidence" value="ECO:0007669"/>
    <property type="project" value="TreeGrafter"/>
</dbReference>
<dbReference type="PROSITE" id="PS50082">
    <property type="entry name" value="WD_REPEATS_2"/>
    <property type="match status" value="1"/>
</dbReference>
<name>A0A395HMP5_ASPHC</name>
<dbReference type="OrthoDB" id="4096at2759"/>
<feature type="repeat" description="WD" evidence="8">
    <location>
        <begin position="341"/>
        <end position="382"/>
    </location>
</feature>
<feature type="region of interest" description="Disordered" evidence="9">
    <location>
        <begin position="1"/>
        <end position="43"/>
    </location>
</feature>
<dbReference type="AlphaFoldDB" id="A0A395HMP5"/>
<keyword evidence="5" id="KW-0677">Repeat</keyword>
<keyword evidence="4 8" id="KW-0853">WD repeat</keyword>
<dbReference type="SUPFAM" id="SSF50978">
    <property type="entry name" value="WD40 repeat-like"/>
    <property type="match status" value="2"/>
</dbReference>
<keyword evidence="11" id="KW-1185">Reference proteome</keyword>
<evidence type="ECO:0000256" key="9">
    <source>
        <dbReference type="SAM" id="MobiDB-lite"/>
    </source>
</evidence>
<keyword evidence="6" id="KW-0804">Transcription</keyword>
<evidence type="ECO:0000256" key="4">
    <source>
        <dbReference type="ARBA" id="ARBA00022574"/>
    </source>
</evidence>
<dbReference type="InterPro" id="IPR036322">
    <property type="entry name" value="WD40_repeat_dom_sf"/>
</dbReference>
<evidence type="ECO:0000256" key="2">
    <source>
        <dbReference type="ARBA" id="ARBA00022517"/>
    </source>
</evidence>
<evidence type="ECO:0000256" key="7">
    <source>
        <dbReference type="ARBA" id="ARBA00023242"/>
    </source>
</evidence>
<keyword evidence="2" id="KW-0690">Ribosome biogenesis</keyword>
<dbReference type="Proteomes" id="UP000248961">
    <property type="component" value="Unassembled WGS sequence"/>
</dbReference>
<evidence type="ECO:0000256" key="1">
    <source>
        <dbReference type="ARBA" id="ARBA00004604"/>
    </source>
</evidence>
<protein>
    <submittedName>
        <fullName evidence="10">WD40 repeat-like protein</fullName>
    </submittedName>
</protein>
<evidence type="ECO:0000313" key="11">
    <source>
        <dbReference type="Proteomes" id="UP000248961"/>
    </source>
</evidence>
<proteinExistence type="predicted"/>